<dbReference type="RefSeq" id="WP_085932345.1">
    <property type="nucleotide sequence ID" value="NZ_FUWJ01000001.1"/>
</dbReference>
<feature type="domain" description="Periplasmic copper-binding protein NosD beta helix" evidence="2">
    <location>
        <begin position="365"/>
        <end position="511"/>
    </location>
</feature>
<dbReference type="InterPro" id="IPR007742">
    <property type="entry name" value="NosD_dom"/>
</dbReference>
<reference evidence="5" key="1">
    <citation type="submission" date="2017-02" db="EMBL/GenBank/DDBJ databases">
        <authorList>
            <person name="Varghese N."/>
            <person name="Submissions S."/>
        </authorList>
    </citation>
    <scope>NUCLEOTIDE SEQUENCE [LARGE SCALE GENOMIC DNA]</scope>
    <source>
        <strain evidence="5">ATCC 27094</strain>
    </source>
</reference>
<evidence type="ECO:0000313" key="4">
    <source>
        <dbReference type="EMBL" id="SJZ35972.1"/>
    </source>
</evidence>
<accession>A0A1T4K0D3</accession>
<sequence>MEDFEFVSTLNAAQRRTFPDQLLCIETKGFGSPGDGGGATYRRCKDEPNHGGSFRSHDGSWWEIASRSVNVKQFGAVGDGLTDDSAAIQAAFDAPFADEVIFPPGSYSAIGLRLRRSCLLRGHHAEIVYDREHILQDLLFASAPRIEIRDITFRGRIYQDFHTSVGPECLLRAGGSADELVDRLTITDVDFVGGQHGCVIGMVTDVFIDRVRFHKCRFHALAVYKEVQRVVVRGLIAKGIGLYGGVKTALYSEATRPTEKFIITEFLIEDCASLHPDPFNWQEGIDLICGWAREFIVSNGVISRCGNGGIELKTGGIQQDLDETYEDMIISNVVINTDGNHSGIVFNWTGGKTNSDKRGRRTVVTGNIIRHTNGKGLAAGILVNAWSDVILSNNFIEGSHTGIALNGYGASDDTLKSVMISGNHMRSVHQGLYGMSGNLEDIAVINNDIQAEALGIALSDAHVRGCDISQNRIRQYGRDTSTTLAALYVKNAQGVRIFGNRLDAAGGHAVFVHDCGFPLVGGAILSNFMASKLEPVRIQTGKWTVLDNHIQMEVGLGAVVEEGAASTVEAFWNIRGTADRKPAAAGSVGDVFFFPRMGRADPMGWVCVVAGGRGVAEWRELGNVELGAEHTSRSSRAASHQRPARSLGVPTNRQAAGAVPIGATPKTNDVPRPWRKALWRRIVDLPVAAGSAVRSRLWNSKSGGS</sequence>
<dbReference type="InterPro" id="IPR006626">
    <property type="entry name" value="PbH1"/>
</dbReference>
<dbReference type="SMART" id="SM00710">
    <property type="entry name" value="PbH1"/>
    <property type="match status" value="8"/>
</dbReference>
<organism evidence="4 5">
    <name type="scientific">Enhydrobacter aerosaccus</name>
    <dbReference type="NCBI Taxonomy" id="225324"/>
    <lineage>
        <taxon>Bacteria</taxon>
        <taxon>Pseudomonadati</taxon>
        <taxon>Pseudomonadota</taxon>
        <taxon>Alphaproteobacteria</taxon>
        <taxon>Hyphomicrobiales</taxon>
        <taxon>Enhydrobacter</taxon>
    </lineage>
</organism>
<dbReference type="Pfam" id="PF12708">
    <property type="entry name" value="Pect-lyase_RHGA_epim"/>
    <property type="match status" value="1"/>
</dbReference>
<gene>
    <name evidence="4" type="ORF">SAMN02745126_00629</name>
</gene>
<evidence type="ECO:0000259" key="2">
    <source>
        <dbReference type="Pfam" id="PF05048"/>
    </source>
</evidence>
<dbReference type="EMBL" id="FUWJ01000001">
    <property type="protein sequence ID" value="SJZ35972.1"/>
    <property type="molecule type" value="Genomic_DNA"/>
</dbReference>
<name>A0A1T4K0D3_9HYPH</name>
<dbReference type="SUPFAM" id="SSF51126">
    <property type="entry name" value="Pectin lyase-like"/>
    <property type="match status" value="2"/>
</dbReference>
<proteinExistence type="predicted"/>
<dbReference type="InterPro" id="IPR024535">
    <property type="entry name" value="RHGA/B-epi-like_pectate_lyase"/>
</dbReference>
<evidence type="ECO:0000313" key="5">
    <source>
        <dbReference type="Proteomes" id="UP000190092"/>
    </source>
</evidence>
<dbReference type="Pfam" id="PF05048">
    <property type="entry name" value="NosD"/>
    <property type="match status" value="1"/>
</dbReference>
<evidence type="ECO:0000259" key="3">
    <source>
        <dbReference type="Pfam" id="PF12708"/>
    </source>
</evidence>
<dbReference type="OrthoDB" id="7779280at2"/>
<dbReference type="InterPro" id="IPR012334">
    <property type="entry name" value="Pectin_lyas_fold"/>
</dbReference>
<dbReference type="InterPro" id="IPR011050">
    <property type="entry name" value="Pectin_lyase_fold/virulence"/>
</dbReference>
<dbReference type="STRING" id="225324.SAMN02745126_00629"/>
<evidence type="ECO:0000256" key="1">
    <source>
        <dbReference type="SAM" id="MobiDB-lite"/>
    </source>
</evidence>
<feature type="domain" description="Rhamnogalacturonase A/B/Epimerase-like pectate lyase" evidence="3">
    <location>
        <begin position="69"/>
        <end position="108"/>
    </location>
</feature>
<keyword evidence="5" id="KW-1185">Reference proteome</keyword>
<dbReference type="Proteomes" id="UP000190092">
    <property type="component" value="Unassembled WGS sequence"/>
</dbReference>
<feature type="region of interest" description="Disordered" evidence="1">
    <location>
        <begin position="627"/>
        <end position="668"/>
    </location>
</feature>
<dbReference type="AlphaFoldDB" id="A0A1T4K0D3"/>
<protein>
    <submittedName>
        <fullName evidence="4">Copper-binding protein (NosD)</fullName>
    </submittedName>
</protein>
<dbReference type="Gene3D" id="2.160.20.10">
    <property type="entry name" value="Single-stranded right-handed beta-helix, Pectin lyase-like"/>
    <property type="match status" value="1"/>
</dbReference>